<feature type="compositionally biased region" description="Polar residues" evidence="1">
    <location>
        <begin position="816"/>
        <end position="826"/>
    </location>
</feature>
<feature type="region of interest" description="Disordered" evidence="1">
    <location>
        <begin position="699"/>
        <end position="718"/>
    </location>
</feature>
<feature type="compositionally biased region" description="Acidic residues" evidence="1">
    <location>
        <begin position="779"/>
        <end position="788"/>
    </location>
</feature>
<dbReference type="EMBL" id="ML977624">
    <property type="protein sequence ID" value="KAF1996522.1"/>
    <property type="molecule type" value="Genomic_DNA"/>
</dbReference>
<feature type="region of interest" description="Disordered" evidence="1">
    <location>
        <begin position="738"/>
        <end position="888"/>
    </location>
</feature>
<dbReference type="AlphaFoldDB" id="A0A6A5W3N0"/>
<accession>A0A6A5W3N0</accession>
<organism evidence="2 3">
    <name type="scientific">Amniculicola lignicola CBS 123094</name>
    <dbReference type="NCBI Taxonomy" id="1392246"/>
    <lineage>
        <taxon>Eukaryota</taxon>
        <taxon>Fungi</taxon>
        <taxon>Dikarya</taxon>
        <taxon>Ascomycota</taxon>
        <taxon>Pezizomycotina</taxon>
        <taxon>Dothideomycetes</taxon>
        <taxon>Pleosporomycetidae</taxon>
        <taxon>Pleosporales</taxon>
        <taxon>Amniculicolaceae</taxon>
        <taxon>Amniculicola</taxon>
    </lineage>
</organism>
<evidence type="ECO:0000313" key="2">
    <source>
        <dbReference type="EMBL" id="KAF1996522.1"/>
    </source>
</evidence>
<evidence type="ECO:0000256" key="1">
    <source>
        <dbReference type="SAM" id="MobiDB-lite"/>
    </source>
</evidence>
<feature type="compositionally biased region" description="Polar residues" evidence="1">
    <location>
        <begin position="35"/>
        <end position="61"/>
    </location>
</feature>
<feature type="compositionally biased region" description="Basic residues" evidence="1">
    <location>
        <begin position="851"/>
        <end position="864"/>
    </location>
</feature>
<gene>
    <name evidence="2" type="ORF">P154DRAFT_556221</name>
</gene>
<feature type="compositionally biased region" description="Basic and acidic residues" evidence="1">
    <location>
        <begin position="840"/>
        <end position="850"/>
    </location>
</feature>
<proteinExistence type="predicted"/>
<dbReference type="Proteomes" id="UP000799779">
    <property type="component" value="Unassembled WGS sequence"/>
</dbReference>
<dbReference type="OrthoDB" id="4159838at2759"/>
<feature type="compositionally biased region" description="Acidic residues" evidence="1">
    <location>
        <begin position="877"/>
        <end position="888"/>
    </location>
</feature>
<reference evidence="2" key="1">
    <citation type="journal article" date="2020" name="Stud. Mycol.">
        <title>101 Dothideomycetes genomes: a test case for predicting lifestyles and emergence of pathogens.</title>
        <authorList>
            <person name="Haridas S."/>
            <person name="Albert R."/>
            <person name="Binder M."/>
            <person name="Bloem J."/>
            <person name="Labutti K."/>
            <person name="Salamov A."/>
            <person name="Andreopoulos B."/>
            <person name="Baker S."/>
            <person name="Barry K."/>
            <person name="Bills G."/>
            <person name="Bluhm B."/>
            <person name="Cannon C."/>
            <person name="Castanera R."/>
            <person name="Culley D."/>
            <person name="Daum C."/>
            <person name="Ezra D."/>
            <person name="Gonzalez J."/>
            <person name="Henrissat B."/>
            <person name="Kuo A."/>
            <person name="Liang C."/>
            <person name="Lipzen A."/>
            <person name="Lutzoni F."/>
            <person name="Magnuson J."/>
            <person name="Mondo S."/>
            <person name="Nolan M."/>
            <person name="Ohm R."/>
            <person name="Pangilinan J."/>
            <person name="Park H.-J."/>
            <person name="Ramirez L."/>
            <person name="Alfaro M."/>
            <person name="Sun H."/>
            <person name="Tritt A."/>
            <person name="Yoshinaga Y."/>
            <person name="Zwiers L.-H."/>
            <person name="Turgeon B."/>
            <person name="Goodwin S."/>
            <person name="Spatafora J."/>
            <person name="Crous P."/>
            <person name="Grigoriev I."/>
        </authorList>
    </citation>
    <scope>NUCLEOTIDE SEQUENCE</scope>
    <source>
        <strain evidence="2">CBS 123094</strain>
    </source>
</reference>
<name>A0A6A5W3N0_9PLEO</name>
<protein>
    <submittedName>
        <fullName evidence="2">Uncharacterized protein</fullName>
    </submittedName>
</protein>
<keyword evidence="3" id="KW-1185">Reference proteome</keyword>
<sequence length="888" mass="99809">MAADDDLPWTTSRCNRLLRPVSSRIATLRKELEQRTTNSETRRASASSFTKKASPRSSKFSQPAKANKPRGFDKLCDPDWAPGAKPKTSIKRTYGGRASKTAGATQREVFPDHNTRRPGEIPFTPLVARVGNRMLESPQLQGSPLRQPMRKQKAERAEEIQNLKKMLPDDIAKLVNSLFDGYTNLLQTTRSDAPKGRKGVRSLFSACLHKMPAYIELEEYWAQVDAEEEDEDQERNLSDEIYTHLEQTFGPRVDSGWAPLNQVVRAHGTALLCDAFVDQILGQEALEVIVLRCLKMSAWDEAEKFLWAIPPSLEPLSIPASLRTNLFSSHKYMQLVKHFVEITGRFRFLYDVLEYMMSQELLPLEWLATECMRPVWNRLVRSFSNDDQRTNENALRFLETAMSLGMGLPDDSVFEEDAEVDVVSKQIRPSVRQDLRDALDTTYSSLLTLLSSIPLVSATKADDGDDLTGQRVTWVLDSLVIGLLKRKDVEGDLELLDPSTEDMQTFTQRALWLVFCALLVHLGGGQFQPGLINLDINILAGALGWTARQYTAVDVDLSSVMATFPALISSMARCAGKAWKDDGFDQLQRLTDELLTVNRIRLPHKTWSLKRLALEASLEFAHGTNDAHHFAYARQIEQKMRSNGRIVLMSSPQKPTESPTTGGGFRWEEGIGEWVHCTPFAKQNVKRLPRKPMRALELLPTPVPSEDEGDISSNESYSDKVFSDHSVNAQSQWDQDTIMSSDDEEAPQSSPVKQPQPAVLKRKRAASPMVVIPIKHENQDEDGDEEDQSFSSSTTDPGPRRSRRSRKEIKAVIRSLRSTRSSQALATQIPEFSGRGTLEASKRSSLDRDVKKKKAEKRGSRRSLNRSAKTGVWAGYVEDDSADELGFQ</sequence>
<feature type="region of interest" description="Disordered" evidence="1">
    <location>
        <begin position="20"/>
        <end position="106"/>
    </location>
</feature>
<evidence type="ECO:0000313" key="3">
    <source>
        <dbReference type="Proteomes" id="UP000799779"/>
    </source>
</evidence>